<keyword evidence="3" id="KW-0813">Transport</keyword>
<accession>A0ABW4YGC0</accession>
<dbReference type="RefSeq" id="WP_377769732.1">
    <property type="nucleotide sequence ID" value="NZ_JBHUHO010000008.1"/>
</dbReference>
<dbReference type="InterPro" id="IPR005133">
    <property type="entry name" value="PhaG_MnhG_YufB"/>
</dbReference>
<proteinExistence type="inferred from homology"/>
<keyword evidence="4" id="KW-1133">Transmembrane helix</keyword>
<comment type="similarity">
    <text evidence="2">Belongs to the CPA3 antiporters (TC 2.A.63) subunit G family.</text>
</comment>
<comment type="caution">
    <text evidence="5">The sequence shown here is derived from an EMBL/GenBank/DDBJ whole genome shotgun (WGS) entry which is preliminary data.</text>
</comment>
<evidence type="ECO:0000313" key="6">
    <source>
        <dbReference type="Proteomes" id="UP001597362"/>
    </source>
</evidence>
<feature type="transmembrane region" description="Helical" evidence="4">
    <location>
        <begin position="70"/>
        <end position="91"/>
    </location>
</feature>
<dbReference type="EMBL" id="JBHUHO010000008">
    <property type="protein sequence ID" value="MFD2114714.1"/>
    <property type="molecule type" value="Genomic_DNA"/>
</dbReference>
<comment type="subcellular location">
    <subcellularLocation>
        <location evidence="1">Membrane</location>
        <topology evidence="1">Multi-pass membrane protein</topology>
    </subcellularLocation>
</comment>
<reference evidence="6" key="1">
    <citation type="journal article" date="2019" name="Int. J. Syst. Evol. Microbiol.">
        <title>The Global Catalogue of Microorganisms (GCM) 10K type strain sequencing project: providing services to taxonomists for standard genome sequencing and annotation.</title>
        <authorList>
            <consortium name="The Broad Institute Genomics Platform"/>
            <consortium name="The Broad Institute Genome Sequencing Center for Infectious Disease"/>
            <person name="Wu L."/>
            <person name="Ma J."/>
        </authorList>
    </citation>
    <scope>NUCLEOTIDE SEQUENCE [LARGE SCALE GENOMIC DNA]</scope>
    <source>
        <strain evidence="6">GH52</strain>
    </source>
</reference>
<evidence type="ECO:0000313" key="5">
    <source>
        <dbReference type="EMBL" id="MFD2114714.1"/>
    </source>
</evidence>
<keyword evidence="3" id="KW-0050">Antiport</keyword>
<keyword evidence="4" id="KW-0812">Transmembrane</keyword>
<organism evidence="5 6">
    <name type="scientific">Paenibacillus yanchengensis</name>
    <dbReference type="NCBI Taxonomy" id="2035833"/>
    <lineage>
        <taxon>Bacteria</taxon>
        <taxon>Bacillati</taxon>
        <taxon>Bacillota</taxon>
        <taxon>Bacilli</taxon>
        <taxon>Bacillales</taxon>
        <taxon>Paenibacillaceae</taxon>
        <taxon>Paenibacillus</taxon>
    </lineage>
</organism>
<dbReference type="NCBIfam" id="TIGR01300">
    <property type="entry name" value="CPA3_mnhG_phaG"/>
    <property type="match status" value="1"/>
</dbReference>
<dbReference type="Pfam" id="PF03334">
    <property type="entry name" value="PhaG_MnhG_YufB"/>
    <property type="match status" value="1"/>
</dbReference>
<dbReference type="PANTHER" id="PTHR34703">
    <property type="entry name" value="ANTIPORTER SUBUNIT MNHG2-RELATED"/>
    <property type="match status" value="1"/>
</dbReference>
<keyword evidence="4" id="KW-0472">Membrane</keyword>
<evidence type="ECO:0000256" key="3">
    <source>
        <dbReference type="ARBA" id="ARBA00022449"/>
    </source>
</evidence>
<sequence length="128" mass="14470">MSGSEIIELFVIILVILGTILSLLSSLGFIRFPDVYNRSHAATKSTTLGTMFILIAAFLYFWLIHSIISVRLLLGIIFVFLTAPVAGHLIVRSAYRSGTKLSDTSIKDELRDDLNKWEQQQKQEKQQK</sequence>
<evidence type="ECO:0000256" key="4">
    <source>
        <dbReference type="SAM" id="Phobius"/>
    </source>
</evidence>
<gene>
    <name evidence="5" type="primary">mnhG</name>
    <name evidence="5" type="ORF">ACFSJH_02985</name>
</gene>
<evidence type="ECO:0000256" key="1">
    <source>
        <dbReference type="ARBA" id="ARBA00004141"/>
    </source>
</evidence>
<feature type="transmembrane region" description="Helical" evidence="4">
    <location>
        <begin position="42"/>
        <end position="64"/>
    </location>
</feature>
<name>A0ABW4YGC0_9BACL</name>
<dbReference type="NCBIfam" id="NF009314">
    <property type="entry name" value="PRK12674.1-2"/>
    <property type="match status" value="1"/>
</dbReference>
<protein>
    <submittedName>
        <fullName evidence="5">Monovalent cation/H(+) antiporter subunit G</fullName>
    </submittedName>
</protein>
<keyword evidence="6" id="KW-1185">Reference proteome</keyword>
<dbReference type="Proteomes" id="UP001597362">
    <property type="component" value="Unassembled WGS sequence"/>
</dbReference>
<feature type="transmembrane region" description="Helical" evidence="4">
    <location>
        <begin position="6"/>
        <end position="30"/>
    </location>
</feature>
<dbReference type="PANTHER" id="PTHR34703:SF1">
    <property type="entry name" value="ANTIPORTER SUBUNIT MNHG2-RELATED"/>
    <property type="match status" value="1"/>
</dbReference>
<evidence type="ECO:0000256" key="2">
    <source>
        <dbReference type="ARBA" id="ARBA00008404"/>
    </source>
</evidence>